<evidence type="ECO:0000259" key="10">
    <source>
        <dbReference type="Pfam" id="PF02542"/>
    </source>
</evidence>
<dbReference type="GO" id="GO:0016114">
    <property type="term" value="P:terpenoid biosynthetic process"/>
    <property type="evidence" value="ECO:0007669"/>
    <property type="project" value="InterPro"/>
</dbReference>
<dbReference type="EC" id="4.6.1.12" evidence="4 8"/>
<evidence type="ECO:0000256" key="5">
    <source>
        <dbReference type="ARBA" id="ARBA00022723"/>
    </source>
</evidence>
<comment type="caution">
    <text evidence="8">Lacks conserved residue(s) required for the propagation of feature annotation.</text>
</comment>
<dbReference type="InterPro" id="IPR036571">
    <property type="entry name" value="MECDP_synthase_sf"/>
</dbReference>
<feature type="binding site" evidence="8">
    <location>
        <position position="8"/>
    </location>
    <ligand>
        <name>a divalent metal cation</name>
        <dbReference type="ChEBI" id="CHEBI:60240"/>
    </ligand>
</feature>
<feature type="binding site" evidence="8">
    <location>
        <position position="10"/>
    </location>
    <ligand>
        <name>a divalent metal cation</name>
        <dbReference type="ChEBI" id="CHEBI:60240"/>
    </ligand>
</feature>
<sequence length="159" mass="17305">MRIGFGFDVHELVDKRNLIIGGVDIPHEKGLLGHSDADVLIHAIMDSILGAMALGDIGYHFPDTDQQYKDISSLILLEKVKDTMDSNGFKIGNIDATVAAQSPKLAPFILEMRKNISRVLECSLGDINIKATTTEKLGFVGRKEGISSYSVCMLKAVNS</sequence>
<feature type="binding site" evidence="8">
    <location>
        <begin position="8"/>
        <end position="10"/>
    </location>
    <ligand>
        <name>4-CDP-2-C-methyl-D-erythritol 2-phosphate</name>
        <dbReference type="ChEBI" id="CHEBI:57919"/>
    </ligand>
</feature>
<dbReference type="CDD" id="cd00554">
    <property type="entry name" value="MECDP_synthase"/>
    <property type="match status" value="1"/>
</dbReference>
<feature type="binding site" evidence="8">
    <location>
        <position position="142"/>
    </location>
    <ligand>
        <name>4-CDP-2-C-methyl-D-erythritol 2-phosphate</name>
        <dbReference type="ChEBI" id="CHEBI:57919"/>
    </ligand>
</feature>
<comment type="caution">
    <text evidence="11">The sequence shown here is derived from an EMBL/GenBank/DDBJ whole genome shotgun (WGS) entry which is preliminary data.</text>
</comment>
<reference evidence="11 12" key="1">
    <citation type="submission" date="2016-02" db="EMBL/GenBank/DDBJ databases">
        <title>Genome sequence of Tissierella creatinophila DSM 6911.</title>
        <authorList>
            <person name="Poehlein A."/>
            <person name="Daniel R."/>
        </authorList>
    </citation>
    <scope>NUCLEOTIDE SEQUENCE [LARGE SCALE GENOMIC DNA]</scope>
    <source>
        <strain evidence="11 12">DSM 6911</strain>
    </source>
</reference>
<evidence type="ECO:0000256" key="1">
    <source>
        <dbReference type="ARBA" id="ARBA00000200"/>
    </source>
</evidence>
<feature type="binding site" evidence="8">
    <location>
        <begin position="34"/>
        <end position="35"/>
    </location>
    <ligand>
        <name>4-CDP-2-C-methyl-D-erythritol 2-phosphate</name>
        <dbReference type="ChEBI" id="CHEBI:57919"/>
    </ligand>
</feature>
<protein>
    <recommendedName>
        <fullName evidence="4 8">2-C-methyl-D-erythritol 2,4-cyclodiphosphate synthase</fullName>
        <shortName evidence="8">MECDP-synthase</shortName>
        <shortName evidence="8">MECPP-synthase</shortName>
        <shortName evidence="8">MECPS</shortName>
        <ecNumber evidence="4 8">4.6.1.12</ecNumber>
    </recommendedName>
</protein>
<dbReference type="PANTHER" id="PTHR43181">
    <property type="entry name" value="2-C-METHYL-D-ERYTHRITOL 2,4-CYCLODIPHOSPHATE SYNTHASE, CHLOROPLASTIC"/>
    <property type="match status" value="1"/>
</dbReference>
<evidence type="ECO:0000313" key="11">
    <source>
        <dbReference type="EMBL" id="OLS02168.1"/>
    </source>
</evidence>
<evidence type="ECO:0000256" key="6">
    <source>
        <dbReference type="ARBA" id="ARBA00023229"/>
    </source>
</evidence>
<feature type="binding site" evidence="8">
    <location>
        <begin position="56"/>
        <end position="58"/>
    </location>
    <ligand>
        <name>4-CDP-2-C-methyl-D-erythritol 2-phosphate</name>
        <dbReference type="ChEBI" id="CHEBI:57919"/>
    </ligand>
</feature>
<dbReference type="RefSeq" id="WP_075727594.1">
    <property type="nucleotide sequence ID" value="NZ_LTDM01000043.1"/>
</dbReference>
<feature type="binding site" evidence="8">
    <location>
        <position position="42"/>
    </location>
    <ligand>
        <name>a divalent metal cation</name>
        <dbReference type="ChEBI" id="CHEBI:60240"/>
    </ligand>
</feature>
<dbReference type="InterPro" id="IPR020555">
    <property type="entry name" value="MECDP_synthase_CS"/>
</dbReference>
<evidence type="ECO:0000256" key="2">
    <source>
        <dbReference type="ARBA" id="ARBA00004709"/>
    </source>
</evidence>
<evidence type="ECO:0000256" key="4">
    <source>
        <dbReference type="ARBA" id="ARBA00012579"/>
    </source>
</evidence>
<dbReference type="OrthoDB" id="9804336at2"/>
<keyword evidence="12" id="KW-1185">Reference proteome</keyword>
<keyword evidence="6 8" id="KW-0414">Isoprene biosynthesis</keyword>
<organism evidence="11 12">
    <name type="scientific">Tissierella creatinophila DSM 6911</name>
    <dbReference type="NCBI Taxonomy" id="1123403"/>
    <lineage>
        <taxon>Bacteria</taxon>
        <taxon>Bacillati</taxon>
        <taxon>Bacillota</taxon>
        <taxon>Tissierellia</taxon>
        <taxon>Tissierellales</taxon>
        <taxon>Tissierellaceae</taxon>
        <taxon>Tissierella</taxon>
    </lineage>
</organism>
<feature type="binding site" evidence="8">
    <location>
        <begin position="61"/>
        <end position="65"/>
    </location>
    <ligand>
        <name>4-CDP-2-C-methyl-D-erythritol 2-phosphate</name>
        <dbReference type="ChEBI" id="CHEBI:57919"/>
    </ligand>
</feature>
<dbReference type="GO" id="GO:0019288">
    <property type="term" value="P:isopentenyl diphosphate biosynthetic process, methylerythritol 4-phosphate pathway"/>
    <property type="evidence" value="ECO:0007669"/>
    <property type="project" value="UniProtKB-UniRule"/>
</dbReference>
<comment type="cofactor">
    <cofactor evidence="8">
        <name>a divalent metal cation</name>
        <dbReference type="ChEBI" id="CHEBI:60240"/>
    </cofactor>
    <text evidence="8">Binds 1 divalent metal cation per subunit.</text>
</comment>
<dbReference type="Gene3D" id="3.30.1330.50">
    <property type="entry name" value="2-C-methyl-D-erythritol 2,4-cyclodiphosphate synthase"/>
    <property type="match status" value="1"/>
</dbReference>
<comment type="similarity">
    <text evidence="3 8 9">Belongs to the IspF family.</text>
</comment>
<comment type="catalytic activity">
    <reaction evidence="1 8 9">
        <text>4-CDP-2-C-methyl-D-erythritol 2-phosphate = 2-C-methyl-D-erythritol 2,4-cyclic diphosphate + CMP</text>
        <dbReference type="Rhea" id="RHEA:23864"/>
        <dbReference type="ChEBI" id="CHEBI:57919"/>
        <dbReference type="ChEBI" id="CHEBI:58483"/>
        <dbReference type="ChEBI" id="CHEBI:60377"/>
        <dbReference type="EC" id="4.6.1.12"/>
    </reaction>
</comment>
<feature type="binding site" evidence="8">
    <location>
        <position position="139"/>
    </location>
    <ligand>
        <name>4-CDP-2-C-methyl-D-erythritol 2-phosphate</name>
        <dbReference type="ChEBI" id="CHEBI:57919"/>
    </ligand>
</feature>
<dbReference type="NCBIfam" id="TIGR00151">
    <property type="entry name" value="ispF"/>
    <property type="match status" value="1"/>
</dbReference>
<dbReference type="Proteomes" id="UP000186112">
    <property type="component" value="Unassembled WGS sequence"/>
</dbReference>
<dbReference type="GO" id="GO:0008685">
    <property type="term" value="F:2-C-methyl-D-erythritol 2,4-cyclodiphosphate synthase activity"/>
    <property type="evidence" value="ECO:0007669"/>
    <property type="project" value="UniProtKB-UniRule"/>
</dbReference>
<dbReference type="SUPFAM" id="SSF69765">
    <property type="entry name" value="IpsF-like"/>
    <property type="match status" value="1"/>
</dbReference>
<dbReference type="EMBL" id="LTDM01000043">
    <property type="protein sequence ID" value="OLS02168.1"/>
    <property type="molecule type" value="Genomic_DNA"/>
</dbReference>
<dbReference type="UniPathway" id="UPA00056">
    <property type="reaction ID" value="UER00095"/>
</dbReference>
<dbReference type="FunFam" id="3.30.1330.50:FF:000001">
    <property type="entry name" value="2-C-methyl-D-erythritol 2,4-cyclodiphosphate synthase"/>
    <property type="match status" value="1"/>
</dbReference>
<feature type="binding site" evidence="8">
    <location>
        <begin position="132"/>
        <end position="135"/>
    </location>
    <ligand>
        <name>4-CDP-2-C-methyl-D-erythritol 2-phosphate</name>
        <dbReference type="ChEBI" id="CHEBI:57919"/>
    </ligand>
</feature>
<evidence type="ECO:0000256" key="9">
    <source>
        <dbReference type="RuleBase" id="RU004395"/>
    </source>
</evidence>
<gene>
    <name evidence="8 11" type="primary">ispF</name>
    <name evidence="11" type="ORF">TICRE_19870</name>
</gene>
<proteinExistence type="inferred from homology"/>
<dbReference type="Pfam" id="PF02542">
    <property type="entry name" value="YgbB"/>
    <property type="match status" value="1"/>
</dbReference>
<comment type="function">
    <text evidence="8">Involved in the biosynthesis of isopentenyl diphosphate (IPP) and dimethylallyl diphosphate (DMAPP), two major building blocks of isoprenoid compounds. Catalyzes the conversion of 4-diphosphocytidyl-2-C-methyl-D-erythritol 2-phosphate (CDP-ME2P) to 2-C-methyl-D-erythritol 2,4-cyclodiphosphate (ME-CPP) with a corresponding release of cytidine 5-monophosphate (CMP).</text>
</comment>
<evidence type="ECO:0000256" key="3">
    <source>
        <dbReference type="ARBA" id="ARBA00008480"/>
    </source>
</evidence>
<dbReference type="InterPro" id="IPR003526">
    <property type="entry name" value="MECDP_synthase"/>
</dbReference>
<dbReference type="GO" id="GO:0046872">
    <property type="term" value="F:metal ion binding"/>
    <property type="evidence" value="ECO:0007669"/>
    <property type="project" value="UniProtKB-KW"/>
</dbReference>
<accession>A0A1U7M4Q0</accession>
<feature type="domain" description="2-C-methyl-D-erythritol 2,4-cyclodiphosphate synthase" evidence="10">
    <location>
        <begin position="1"/>
        <end position="154"/>
    </location>
</feature>
<dbReference type="PANTHER" id="PTHR43181:SF1">
    <property type="entry name" value="2-C-METHYL-D-ERYTHRITOL 2,4-CYCLODIPHOSPHATE SYNTHASE, CHLOROPLASTIC"/>
    <property type="match status" value="1"/>
</dbReference>
<name>A0A1U7M4Q0_TISCR</name>
<evidence type="ECO:0000256" key="7">
    <source>
        <dbReference type="ARBA" id="ARBA00023239"/>
    </source>
</evidence>
<dbReference type="PROSITE" id="PS01350">
    <property type="entry name" value="ISPF"/>
    <property type="match status" value="1"/>
</dbReference>
<comment type="pathway">
    <text evidence="2 8">Isoprenoid biosynthesis; isopentenyl diphosphate biosynthesis via DXP pathway; isopentenyl diphosphate from 1-deoxy-D-xylulose 5-phosphate: step 4/6.</text>
</comment>
<keyword evidence="7 8" id="KW-0456">Lyase</keyword>
<comment type="subunit">
    <text evidence="8">Homotrimer.</text>
</comment>
<feature type="site" description="Transition state stabilizer" evidence="8">
    <location>
        <position position="34"/>
    </location>
</feature>
<dbReference type="AlphaFoldDB" id="A0A1U7M4Q0"/>
<keyword evidence="5 8" id="KW-0479">Metal-binding</keyword>
<dbReference type="HAMAP" id="MF_00107">
    <property type="entry name" value="IspF"/>
    <property type="match status" value="1"/>
</dbReference>
<evidence type="ECO:0000256" key="8">
    <source>
        <dbReference type="HAMAP-Rule" id="MF_00107"/>
    </source>
</evidence>
<evidence type="ECO:0000313" key="12">
    <source>
        <dbReference type="Proteomes" id="UP000186112"/>
    </source>
</evidence>
<feature type="site" description="Transition state stabilizer" evidence="8">
    <location>
        <position position="133"/>
    </location>
</feature>